<comment type="caution">
    <text evidence="4">The sequence shown here is derived from an EMBL/GenBank/DDBJ whole genome shotgun (WGS) entry which is preliminary data.</text>
</comment>
<keyword evidence="3" id="KW-0812">Transmembrane</keyword>
<gene>
    <name evidence="4" type="ORF">C8A04DRAFT_10150</name>
</gene>
<dbReference type="PANTHER" id="PTHR31834:SF1">
    <property type="entry name" value="INITIATION-SPECIFIC ALPHA-1,6-MANNOSYLTRANSFERASE"/>
    <property type="match status" value="1"/>
</dbReference>
<evidence type="ECO:0000256" key="1">
    <source>
        <dbReference type="ARBA" id="ARBA00009003"/>
    </source>
</evidence>
<evidence type="ECO:0000256" key="2">
    <source>
        <dbReference type="SAM" id="MobiDB-lite"/>
    </source>
</evidence>
<dbReference type="RefSeq" id="XP_062639459.1">
    <property type="nucleotide sequence ID" value="XM_062776483.1"/>
</dbReference>
<accession>A0AAN6V733</accession>
<keyword evidence="3" id="KW-0472">Membrane</keyword>
<feature type="compositionally biased region" description="Basic and acidic residues" evidence="2">
    <location>
        <begin position="106"/>
        <end position="125"/>
    </location>
</feature>
<feature type="region of interest" description="Disordered" evidence="2">
    <location>
        <begin position="68"/>
        <end position="143"/>
    </location>
</feature>
<protein>
    <submittedName>
        <fullName evidence="4">Glycosyltransferase</fullName>
    </submittedName>
</protein>
<dbReference type="Proteomes" id="UP001302676">
    <property type="component" value="Unassembled WGS sequence"/>
</dbReference>
<dbReference type="EMBL" id="MU853564">
    <property type="protein sequence ID" value="KAK4146088.1"/>
    <property type="molecule type" value="Genomic_DNA"/>
</dbReference>
<proteinExistence type="inferred from homology"/>
<dbReference type="AlphaFoldDB" id="A0AAN6V733"/>
<feature type="region of interest" description="Disordered" evidence="2">
    <location>
        <begin position="417"/>
        <end position="438"/>
    </location>
</feature>
<reference evidence="4" key="2">
    <citation type="submission" date="2023-05" db="EMBL/GenBank/DDBJ databases">
        <authorList>
            <consortium name="Lawrence Berkeley National Laboratory"/>
            <person name="Steindorff A."/>
            <person name="Hensen N."/>
            <person name="Bonometti L."/>
            <person name="Westerberg I."/>
            <person name="Brannstrom I.O."/>
            <person name="Guillou S."/>
            <person name="Cros-Aarteil S."/>
            <person name="Calhoun S."/>
            <person name="Haridas S."/>
            <person name="Kuo A."/>
            <person name="Mondo S."/>
            <person name="Pangilinan J."/>
            <person name="Riley R."/>
            <person name="Labutti K."/>
            <person name="Andreopoulos B."/>
            <person name="Lipzen A."/>
            <person name="Chen C."/>
            <person name="Yanf M."/>
            <person name="Daum C."/>
            <person name="Ng V."/>
            <person name="Clum A."/>
            <person name="Ohm R."/>
            <person name="Martin F."/>
            <person name="Silar P."/>
            <person name="Natvig D."/>
            <person name="Lalanne C."/>
            <person name="Gautier V."/>
            <person name="Ament-Velasquez S.L."/>
            <person name="Kruys A."/>
            <person name="Hutchinson M.I."/>
            <person name="Powell A.J."/>
            <person name="Barry K."/>
            <person name="Miller A.N."/>
            <person name="Grigoriev I.V."/>
            <person name="Debuchy R."/>
            <person name="Gladieux P."/>
            <person name="Thoren M.H."/>
            <person name="Johannesson H."/>
        </authorList>
    </citation>
    <scope>NUCLEOTIDE SEQUENCE</scope>
    <source>
        <strain evidence="4">CBS 141.50</strain>
    </source>
</reference>
<dbReference type="Gene3D" id="3.90.550.20">
    <property type="match status" value="1"/>
</dbReference>
<feature type="compositionally biased region" description="Acidic residues" evidence="2">
    <location>
        <begin position="428"/>
        <end position="438"/>
    </location>
</feature>
<name>A0AAN6V733_9PEZI</name>
<comment type="similarity">
    <text evidence="1">Belongs to the glycosyltransferase 32 family.</text>
</comment>
<dbReference type="InterPro" id="IPR007577">
    <property type="entry name" value="GlycoTrfase_DXD_sugar-bd_CS"/>
</dbReference>
<dbReference type="PANTHER" id="PTHR31834">
    <property type="entry name" value="INITIATION-SPECIFIC ALPHA-1,6-MANNOSYLTRANSFERASE"/>
    <property type="match status" value="1"/>
</dbReference>
<keyword evidence="5" id="KW-1185">Reference proteome</keyword>
<evidence type="ECO:0000256" key="3">
    <source>
        <dbReference type="SAM" id="Phobius"/>
    </source>
</evidence>
<organism evidence="4 5">
    <name type="scientific">Dichotomopilus funicola</name>
    <dbReference type="NCBI Taxonomy" id="1934379"/>
    <lineage>
        <taxon>Eukaryota</taxon>
        <taxon>Fungi</taxon>
        <taxon>Dikarya</taxon>
        <taxon>Ascomycota</taxon>
        <taxon>Pezizomycotina</taxon>
        <taxon>Sordariomycetes</taxon>
        <taxon>Sordariomycetidae</taxon>
        <taxon>Sordariales</taxon>
        <taxon>Chaetomiaceae</taxon>
        <taxon>Dichotomopilus</taxon>
    </lineage>
</organism>
<keyword evidence="3" id="KW-1133">Transmembrane helix</keyword>
<sequence length="438" mass="48173">MSQPPNETGRTSPIFLPAKFLQQVSRRKPQRFYGIVAIALVLLAAATFIYGGFAPGIDLTSYVPRPKDAGTPTAHNGNNGNADPGHATENEDGKPPVIQTPGDEAANDKHEKPDDGASKPGEKIDNNNAATDHSNQTPAVHVKPGIPQKIWQILLPKSSSSKQSKEHFRADPEILSETPTWLAMNPDYHYTLIGQKTGDAFVRDNFGSDERIVKAYTHMPNVGMKSDLLRYLLLSAEGGVYTDTDTVALQPIDDWVPKDLRDKVAVIVGIEFDRQDGPAWADISHFVQFCQWTIAAAPGHPLFTNMVTRVLESLDKLVEEHGVPFTELKKLSSFEVMNSTGPAAWTDVVFAQLQEYDNTLTHYENLSYMAEPTLYGNILVLPIDGFGMGQPHSGSTKDGTIPPDALVRHLFNGAWRGDKKKRAPVVVEPEEENEDAEE</sequence>
<dbReference type="GeneID" id="87813096"/>
<reference evidence="4" key="1">
    <citation type="journal article" date="2023" name="Mol. Phylogenet. Evol.">
        <title>Genome-scale phylogeny and comparative genomics of the fungal order Sordariales.</title>
        <authorList>
            <person name="Hensen N."/>
            <person name="Bonometti L."/>
            <person name="Westerberg I."/>
            <person name="Brannstrom I.O."/>
            <person name="Guillou S."/>
            <person name="Cros-Aarteil S."/>
            <person name="Calhoun S."/>
            <person name="Haridas S."/>
            <person name="Kuo A."/>
            <person name="Mondo S."/>
            <person name="Pangilinan J."/>
            <person name="Riley R."/>
            <person name="LaButti K."/>
            <person name="Andreopoulos B."/>
            <person name="Lipzen A."/>
            <person name="Chen C."/>
            <person name="Yan M."/>
            <person name="Daum C."/>
            <person name="Ng V."/>
            <person name="Clum A."/>
            <person name="Steindorff A."/>
            <person name="Ohm R.A."/>
            <person name="Martin F."/>
            <person name="Silar P."/>
            <person name="Natvig D.O."/>
            <person name="Lalanne C."/>
            <person name="Gautier V."/>
            <person name="Ament-Velasquez S.L."/>
            <person name="Kruys A."/>
            <person name="Hutchinson M.I."/>
            <person name="Powell A.J."/>
            <person name="Barry K."/>
            <person name="Miller A.N."/>
            <person name="Grigoriev I.V."/>
            <person name="Debuchy R."/>
            <person name="Gladieux P."/>
            <person name="Hiltunen Thoren M."/>
            <person name="Johannesson H."/>
        </authorList>
    </citation>
    <scope>NUCLEOTIDE SEQUENCE</scope>
    <source>
        <strain evidence="4">CBS 141.50</strain>
    </source>
</reference>
<evidence type="ECO:0000313" key="4">
    <source>
        <dbReference type="EMBL" id="KAK4146088.1"/>
    </source>
</evidence>
<dbReference type="InterPro" id="IPR039367">
    <property type="entry name" value="Och1-like"/>
</dbReference>
<feature type="transmembrane region" description="Helical" evidence="3">
    <location>
        <begin position="32"/>
        <end position="53"/>
    </location>
</feature>
<dbReference type="InterPro" id="IPR029044">
    <property type="entry name" value="Nucleotide-diphossugar_trans"/>
</dbReference>
<dbReference type="Pfam" id="PF04488">
    <property type="entry name" value="Gly_transf_sug"/>
    <property type="match status" value="1"/>
</dbReference>
<dbReference type="GO" id="GO:0000136">
    <property type="term" value="C:mannan polymerase complex"/>
    <property type="evidence" value="ECO:0007669"/>
    <property type="project" value="TreeGrafter"/>
</dbReference>
<dbReference type="GO" id="GO:0006487">
    <property type="term" value="P:protein N-linked glycosylation"/>
    <property type="evidence" value="ECO:0007669"/>
    <property type="project" value="TreeGrafter"/>
</dbReference>
<dbReference type="GO" id="GO:0000009">
    <property type="term" value="F:alpha-1,6-mannosyltransferase activity"/>
    <property type="evidence" value="ECO:0007669"/>
    <property type="project" value="InterPro"/>
</dbReference>
<evidence type="ECO:0000313" key="5">
    <source>
        <dbReference type="Proteomes" id="UP001302676"/>
    </source>
</evidence>
<dbReference type="SUPFAM" id="SSF53448">
    <property type="entry name" value="Nucleotide-diphospho-sugar transferases"/>
    <property type="match status" value="1"/>
</dbReference>
<feature type="compositionally biased region" description="Polar residues" evidence="2">
    <location>
        <begin position="126"/>
        <end position="138"/>
    </location>
</feature>